<dbReference type="InterPro" id="IPR036852">
    <property type="entry name" value="Peptidase_S8/S53_dom_sf"/>
</dbReference>
<dbReference type="OrthoDB" id="2015864at2759"/>
<organism evidence="12">
    <name type="scientific">Aphanomyces stellatus</name>
    <dbReference type="NCBI Taxonomy" id="120398"/>
    <lineage>
        <taxon>Eukaryota</taxon>
        <taxon>Sar</taxon>
        <taxon>Stramenopiles</taxon>
        <taxon>Oomycota</taxon>
        <taxon>Saprolegniomycetes</taxon>
        <taxon>Saprolegniales</taxon>
        <taxon>Verrucalvaceae</taxon>
        <taxon>Aphanomyces</taxon>
    </lineage>
</organism>
<dbReference type="PROSITE" id="PS00138">
    <property type="entry name" value="SUBTILASE_SER"/>
    <property type="match status" value="1"/>
</dbReference>
<sequence>MVMARYVLVAAAASAVSAKISVQVHRNLEVAPTTNVVVKFHCDQPLSTHRRRLQAGASRADTIQSLVESLQEHTSATQKDVLGLLATQPESTDGSSATVTATTWIDCAMYINNASDDVVKKIAAFPQVKSIHEPVVVAMSPMKPTDAKAEAAGANQWGIDMIQAPAVWAKGNKGQGIVVGSIDTGVRYTHEALQSNWRKEYGWFDPYNGTDAPYDKWGHGTHTMGTIAGTAQGMGVAPGSQWMSCLGCNYLCYQQQVIQCAQFMLCPTDSKGNKKDCSKAPHVVSNSYGMYSAGQNYLDEAIAAWREASIIPVFANCNEQQLGCGFAGYPASSPNVIGVGGTNERDSLYLGTSLGPTADNRIKPDVAAPGEDVASAANYDDKSLTTMSGTSMAAPHVAGAIALYLVEHKGATYDQVYTAFTNNADTKLVLSNRTCGGIPDTQYPNNIYGYGRINVLKAVTAAPDTPRPTLAPPPPVCARTELNTNFEGGDIKSTWPREIDDCCTDCQNTPNCNAYSWTYVSDPTPQGGTCLLKNLQGAPERKYNEFYKSATMYPQGYNCGPMEYNTDYAGFDIKSTSQAKPESCCAECQKTKECKVFVWTPDNGGTCYLKSAKGEMKWLFNAKAGSAPSKPNPPSDCGALEENTDYADNDLSSTSQAKAESCCADCQNTPKCKVFVWNNYNGGTCWLKTAKGKKTVMGAKAGSIGSSDNQACGAVESNVDYVDQDVAEAPGAASSDCCTACQANAACNAYSWFNGVCYLKSGR</sequence>
<feature type="signal peptide" evidence="10">
    <location>
        <begin position="1"/>
        <end position="18"/>
    </location>
</feature>
<dbReference type="Gene3D" id="3.40.50.200">
    <property type="entry name" value="Peptidase S8/S53 domain"/>
    <property type="match status" value="1"/>
</dbReference>
<feature type="active site" description="Charge relay system" evidence="9">
    <location>
        <position position="219"/>
    </location>
</feature>
<dbReference type="EC" id="3.4.21.62" evidence="8"/>
<dbReference type="GO" id="GO:0004252">
    <property type="term" value="F:serine-type endopeptidase activity"/>
    <property type="evidence" value="ECO:0007669"/>
    <property type="project" value="UniProtKB-UniRule"/>
</dbReference>
<comment type="caution">
    <text evidence="12">The sequence shown here is derived from an EMBL/GenBank/DDBJ whole genome shotgun (WGS) entry which is preliminary data.</text>
</comment>
<gene>
    <name evidence="12" type="ORF">As57867_017578</name>
</gene>
<dbReference type="InterPro" id="IPR000209">
    <property type="entry name" value="Peptidase_S8/S53_dom"/>
</dbReference>
<evidence type="ECO:0000256" key="3">
    <source>
        <dbReference type="ARBA" id="ARBA00022737"/>
    </source>
</evidence>
<name>A0A6A4Y676_9STRA</name>
<dbReference type="InterPro" id="IPR000177">
    <property type="entry name" value="Apple"/>
</dbReference>
<dbReference type="PROSITE" id="PS51892">
    <property type="entry name" value="SUBTILASE"/>
    <property type="match status" value="1"/>
</dbReference>
<dbReference type="Pfam" id="PF00082">
    <property type="entry name" value="Peptidase_S8"/>
    <property type="match status" value="1"/>
</dbReference>
<dbReference type="SMART" id="SM00223">
    <property type="entry name" value="APPLE"/>
    <property type="match status" value="3"/>
</dbReference>
<keyword evidence="5 9" id="KW-0720">Serine protease</keyword>
<evidence type="ECO:0000256" key="6">
    <source>
        <dbReference type="ARBA" id="ARBA00023157"/>
    </source>
</evidence>
<evidence type="ECO:0000256" key="7">
    <source>
        <dbReference type="ARBA" id="ARBA00023529"/>
    </source>
</evidence>
<evidence type="ECO:0000256" key="9">
    <source>
        <dbReference type="PROSITE-ProRule" id="PRU01240"/>
    </source>
</evidence>
<dbReference type="AlphaFoldDB" id="A0A6A4Y676"/>
<dbReference type="CDD" id="cd01100">
    <property type="entry name" value="APPLE_Factor_XI_like"/>
    <property type="match status" value="2"/>
</dbReference>
<feature type="active site" description="Charge relay system" evidence="9">
    <location>
        <position position="183"/>
    </location>
</feature>
<dbReference type="Gene3D" id="3.50.4.10">
    <property type="entry name" value="Hepatocyte Growth Factor"/>
    <property type="match status" value="4"/>
</dbReference>
<keyword evidence="4 9" id="KW-0378">Hydrolase</keyword>
<dbReference type="GO" id="GO:0005576">
    <property type="term" value="C:extracellular region"/>
    <property type="evidence" value="ECO:0007669"/>
    <property type="project" value="InterPro"/>
</dbReference>
<dbReference type="PROSITE" id="PS50948">
    <property type="entry name" value="PAN"/>
    <property type="match status" value="1"/>
</dbReference>
<evidence type="ECO:0000256" key="1">
    <source>
        <dbReference type="ARBA" id="ARBA00011073"/>
    </source>
</evidence>
<dbReference type="GO" id="GO:0006508">
    <property type="term" value="P:proteolysis"/>
    <property type="evidence" value="ECO:0007669"/>
    <property type="project" value="UniProtKB-KW"/>
</dbReference>
<evidence type="ECO:0000256" key="10">
    <source>
        <dbReference type="SAM" id="SignalP"/>
    </source>
</evidence>
<dbReference type="EMBL" id="VJMH01006215">
    <property type="protein sequence ID" value="KAF0691068.1"/>
    <property type="molecule type" value="Genomic_DNA"/>
</dbReference>
<evidence type="ECO:0000256" key="2">
    <source>
        <dbReference type="ARBA" id="ARBA00022670"/>
    </source>
</evidence>
<dbReference type="InterPro" id="IPR015500">
    <property type="entry name" value="Peptidase_S8_subtilisin-rel"/>
</dbReference>
<reference evidence="12" key="1">
    <citation type="submission" date="2019-06" db="EMBL/GenBank/DDBJ databases">
        <title>Genomics analysis of Aphanomyces spp. identifies a new class of oomycete effector associated with host adaptation.</title>
        <authorList>
            <person name="Gaulin E."/>
        </authorList>
    </citation>
    <scope>NUCLEOTIDE SEQUENCE</scope>
    <source>
        <strain evidence="12">CBS 578.67</strain>
    </source>
</reference>
<dbReference type="InterPro" id="IPR050131">
    <property type="entry name" value="Peptidase_S8_subtilisin-like"/>
</dbReference>
<proteinExistence type="inferred from homology"/>
<feature type="non-terminal residue" evidence="12">
    <location>
        <position position="763"/>
    </location>
</feature>
<feature type="domain" description="Apple" evidence="11">
    <location>
        <begin position="712"/>
        <end position="763"/>
    </location>
</feature>
<dbReference type="PANTHER" id="PTHR43806">
    <property type="entry name" value="PEPTIDASE S8"/>
    <property type="match status" value="1"/>
</dbReference>
<dbReference type="SUPFAM" id="SSF52743">
    <property type="entry name" value="Subtilisin-like"/>
    <property type="match status" value="1"/>
</dbReference>
<protein>
    <recommendedName>
        <fullName evidence="8">subtilisin</fullName>
        <ecNumber evidence="8">3.4.21.62</ecNumber>
    </recommendedName>
</protein>
<evidence type="ECO:0000313" key="12">
    <source>
        <dbReference type="EMBL" id="KAF0691068.1"/>
    </source>
</evidence>
<keyword evidence="3" id="KW-0677">Repeat</keyword>
<evidence type="ECO:0000256" key="8">
    <source>
        <dbReference type="ARBA" id="ARBA00023619"/>
    </source>
</evidence>
<dbReference type="InterPro" id="IPR003609">
    <property type="entry name" value="Pan_app"/>
</dbReference>
<dbReference type="PANTHER" id="PTHR43806:SF67">
    <property type="entry name" value="EGF-LIKE DOMAIN-CONTAINING PROTEIN"/>
    <property type="match status" value="1"/>
</dbReference>
<accession>A0A6A4Y676</accession>
<comment type="catalytic activity">
    <reaction evidence="7">
        <text>Hydrolysis of proteins with broad specificity for peptide bonds, and a preference for a large uncharged residue in P1. Hydrolyzes peptide amides.</text>
        <dbReference type="EC" id="3.4.21.62"/>
    </reaction>
</comment>
<evidence type="ECO:0000259" key="11">
    <source>
        <dbReference type="PROSITE" id="PS50948"/>
    </source>
</evidence>
<evidence type="ECO:0000256" key="5">
    <source>
        <dbReference type="ARBA" id="ARBA00022825"/>
    </source>
</evidence>
<feature type="chain" id="PRO_5025397218" description="subtilisin" evidence="10">
    <location>
        <begin position="19"/>
        <end position="763"/>
    </location>
</feature>
<keyword evidence="2 9" id="KW-0645">Protease</keyword>
<feature type="active site" description="Charge relay system" evidence="9">
    <location>
        <position position="391"/>
    </location>
</feature>
<dbReference type="InterPro" id="IPR023828">
    <property type="entry name" value="Peptidase_S8_Ser-AS"/>
</dbReference>
<evidence type="ECO:0000256" key="4">
    <source>
        <dbReference type="ARBA" id="ARBA00022801"/>
    </source>
</evidence>
<comment type="similarity">
    <text evidence="1 9">Belongs to the peptidase S8 family.</text>
</comment>
<dbReference type="Pfam" id="PF14295">
    <property type="entry name" value="PAN_4"/>
    <property type="match status" value="4"/>
</dbReference>
<keyword evidence="10" id="KW-0732">Signal</keyword>
<keyword evidence="6" id="KW-1015">Disulfide bond</keyword>
<dbReference type="PRINTS" id="PR00723">
    <property type="entry name" value="SUBTILISIN"/>
</dbReference>